<dbReference type="PROSITE" id="PS50174">
    <property type="entry name" value="G_PATCH"/>
    <property type="match status" value="1"/>
</dbReference>
<evidence type="ECO:0000313" key="3">
    <source>
        <dbReference type="EMBL" id="CAB9507831.1"/>
    </source>
</evidence>
<dbReference type="EMBL" id="CAICTM010000321">
    <property type="protein sequence ID" value="CAB9507831.1"/>
    <property type="molecule type" value="Genomic_DNA"/>
</dbReference>
<feature type="compositionally biased region" description="Polar residues" evidence="1">
    <location>
        <begin position="151"/>
        <end position="167"/>
    </location>
</feature>
<feature type="region of interest" description="Disordered" evidence="1">
    <location>
        <begin position="1"/>
        <end position="22"/>
    </location>
</feature>
<dbReference type="GO" id="GO:0003676">
    <property type="term" value="F:nucleic acid binding"/>
    <property type="evidence" value="ECO:0007669"/>
    <property type="project" value="InterPro"/>
</dbReference>
<feature type="region of interest" description="Disordered" evidence="1">
    <location>
        <begin position="96"/>
        <end position="230"/>
    </location>
</feature>
<comment type="caution">
    <text evidence="3">The sequence shown here is derived from an EMBL/GenBank/DDBJ whole genome shotgun (WGS) entry which is preliminary data.</text>
</comment>
<feature type="region of interest" description="Disordered" evidence="1">
    <location>
        <begin position="37"/>
        <end position="61"/>
    </location>
</feature>
<evidence type="ECO:0000259" key="2">
    <source>
        <dbReference type="PROSITE" id="PS50174"/>
    </source>
</evidence>
<evidence type="ECO:0000313" key="4">
    <source>
        <dbReference type="Proteomes" id="UP001153069"/>
    </source>
</evidence>
<proteinExistence type="predicted"/>
<feature type="compositionally biased region" description="Basic residues" evidence="1">
    <location>
        <begin position="212"/>
        <end position="223"/>
    </location>
</feature>
<feature type="domain" description="G-patch" evidence="2">
    <location>
        <begin position="19"/>
        <end position="73"/>
    </location>
</feature>
<reference evidence="3" key="1">
    <citation type="submission" date="2020-06" db="EMBL/GenBank/DDBJ databases">
        <authorList>
            <consortium name="Plant Systems Biology data submission"/>
        </authorList>
    </citation>
    <scope>NUCLEOTIDE SEQUENCE</scope>
    <source>
        <strain evidence="3">D6</strain>
    </source>
</reference>
<gene>
    <name evidence="3" type="ORF">SEMRO_322_G116990.1</name>
</gene>
<accession>A0A9N8DSJ9</accession>
<feature type="compositionally biased region" description="Basic residues" evidence="1">
    <location>
        <begin position="136"/>
        <end position="147"/>
    </location>
</feature>
<keyword evidence="4" id="KW-1185">Reference proteome</keyword>
<dbReference type="InterPro" id="IPR000467">
    <property type="entry name" value="G_patch_dom"/>
</dbReference>
<sequence>MTSAGAEQGADTRNLHWRQNNKGSALLQKLGWKEGQALGSKHRRAQEQDGVEEVSGEGLKVVKRKEGLGLGASALPAATQSTSHDTFCALLKNLKKEHSATGSQRSSSKKRKKKSSSISSSTLSDDNGTTVEEKPKKKSKKKSKKKKETVFASNRITNGRVRQSKFAQKSEADMACIFGKDFSSAEIADQTHQTRKEKKKKKEADDEEAERKIKRKEEKRRKKAERDDKA</sequence>
<dbReference type="Pfam" id="PF01585">
    <property type="entry name" value="G-patch"/>
    <property type="match status" value="1"/>
</dbReference>
<dbReference type="Proteomes" id="UP001153069">
    <property type="component" value="Unassembled WGS sequence"/>
</dbReference>
<organism evidence="3 4">
    <name type="scientific">Seminavis robusta</name>
    <dbReference type="NCBI Taxonomy" id="568900"/>
    <lineage>
        <taxon>Eukaryota</taxon>
        <taxon>Sar</taxon>
        <taxon>Stramenopiles</taxon>
        <taxon>Ochrophyta</taxon>
        <taxon>Bacillariophyta</taxon>
        <taxon>Bacillariophyceae</taxon>
        <taxon>Bacillariophycidae</taxon>
        <taxon>Naviculales</taxon>
        <taxon>Naviculaceae</taxon>
        <taxon>Seminavis</taxon>
    </lineage>
</organism>
<dbReference type="SMART" id="SM00443">
    <property type="entry name" value="G_patch"/>
    <property type="match status" value="1"/>
</dbReference>
<evidence type="ECO:0000256" key="1">
    <source>
        <dbReference type="SAM" id="MobiDB-lite"/>
    </source>
</evidence>
<dbReference type="AlphaFoldDB" id="A0A9N8DSJ9"/>
<protein>
    <recommendedName>
        <fullName evidence="2">G-patch domain-containing protein</fullName>
    </recommendedName>
</protein>
<dbReference type="OrthoDB" id="29523at2759"/>
<name>A0A9N8DSJ9_9STRA</name>